<dbReference type="PROSITE" id="PS50943">
    <property type="entry name" value="HTH_CROC1"/>
    <property type="match status" value="1"/>
</dbReference>
<dbReference type="PANTHER" id="PTHR35010:SF2">
    <property type="entry name" value="BLL4672 PROTEIN"/>
    <property type="match status" value="1"/>
</dbReference>
<dbReference type="InterPro" id="IPR010982">
    <property type="entry name" value="Lambda_DNA-bd_dom_sf"/>
</dbReference>
<feature type="region of interest" description="Disordered" evidence="1">
    <location>
        <begin position="1"/>
        <end position="28"/>
    </location>
</feature>
<dbReference type="Gene3D" id="3.30.450.180">
    <property type="match status" value="1"/>
</dbReference>
<dbReference type="PANTHER" id="PTHR35010">
    <property type="entry name" value="BLL4672 PROTEIN-RELATED"/>
    <property type="match status" value="1"/>
</dbReference>
<sequence>MALAPRAEPSPDPTVAATGVPGARGTRSSALGDFLKARRARTDPGSVNIVMDQRRRQVHGLRREELADLAGISTDYYTRLEQGRERRPSTQVLESLARALRLNDNESGHLFRLAGLAAPEPVPASELGTHLRTLLGSPLLRIPVMVIGPSLDIVDLNPVAAALYDGFSRTENLLHMVFRDPAARAFFGEWHATARTAVARLRASSAQFPDDPRIADTAAQLGASSTDFAALWAQHELRPSPLPTDQLMRHPVVGDLHLYCSTFEIVSAPGQHMLVFTPQPGSQSARRIEQLPLPPGRS</sequence>
<dbReference type="InterPro" id="IPR041413">
    <property type="entry name" value="MLTR_LBD"/>
</dbReference>
<feature type="region of interest" description="Disordered" evidence="1">
    <location>
        <begin position="278"/>
        <end position="298"/>
    </location>
</feature>
<accession>A0ABT6VTN7</accession>
<dbReference type="SUPFAM" id="SSF47413">
    <property type="entry name" value="lambda repressor-like DNA-binding domains"/>
    <property type="match status" value="1"/>
</dbReference>
<dbReference type="EMBL" id="JAAGKO020000003">
    <property type="protein sequence ID" value="MDI5961842.1"/>
    <property type="molecule type" value="Genomic_DNA"/>
</dbReference>
<evidence type="ECO:0000256" key="1">
    <source>
        <dbReference type="SAM" id="MobiDB-lite"/>
    </source>
</evidence>
<dbReference type="Proteomes" id="UP001156398">
    <property type="component" value="Unassembled WGS sequence"/>
</dbReference>
<evidence type="ECO:0000313" key="3">
    <source>
        <dbReference type="EMBL" id="MDI5961842.1"/>
    </source>
</evidence>
<gene>
    <name evidence="3" type="ORF">POF43_003730</name>
</gene>
<evidence type="ECO:0000259" key="2">
    <source>
        <dbReference type="PROSITE" id="PS50943"/>
    </source>
</evidence>
<keyword evidence="4" id="KW-1185">Reference proteome</keyword>
<name>A0ABT6VTN7_9ACTN</name>
<dbReference type="Gene3D" id="1.10.260.40">
    <property type="entry name" value="lambda repressor-like DNA-binding domains"/>
    <property type="match status" value="1"/>
</dbReference>
<protein>
    <submittedName>
        <fullName evidence="3">Helix-turn-helix transcriptional regulator</fullName>
    </submittedName>
</protein>
<reference evidence="3 4" key="1">
    <citation type="submission" date="2023-05" db="EMBL/GenBank/DDBJ databases">
        <title>Streptantibioticus silvisoli sp. nov., acidotolerant actinomycetes 1 from pine litter.</title>
        <authorList>
            <person name="Swiecimska M."/>
            <person name="Golinska P."/>
            <person name="Sangal V."/>
            <person name="Wachnowicz B."/>
            <person name="Goodfellow M."/>
        </authorList>
    </citation>
    <scope>NUCLEOTIDE SEQUENCE [LARGE SCALE GENOMIC DNA]</scope>
    <source>
        <strain evidence="3 4">SL54</strain>
    </source>
</reference>
<dbReference type="Pfam" id="PF17765">
    <property type="entry name" value="MLTR_LBD"/>
    <property type="match status" value="1"/>
</dbReference>
<dbReference type="CDD" id="cd00093">
    <property type="entry name" value="HTH_XRE"/>
    <property type="match status" value="1"/>
</dbReference>
<dbReference type="Pfam" id="PF13560">
    <property type="entry name" value="HTH_31"/>
    <property type="match status" value="1"/>
</dbReference>
<dbReference type="SMART" id="SM00530">
    <property type="entry name" value="HTH_XRE"/>
    <property type="match status" value="1"/>
</dbReference>
<organism evidence="3 4">
    <name type="scientific">Streptantibioticus silvisoli</name>
    <dbReference type="NCBI Taxonomy" id="2705255"/>
    <lineage>
        <taxon>Bacteria</taxon>
        <taxon>Bacillati</taxon>
        <taxon>Actinomycetota</taxon>
        <taxon>Actinomycetes</taxon>
        <taxon>Kitasatosporales</taxon>
        <taxon>Streptomycetaceae</taxon>
        <taxon>Streptantibioticus</taxon>
    </lineage>
</organism>
<dbReference type="RefSeq" id="WP_271323907.1">
    <property type="nucleotide sequence ID" value="NZ_JAAGKO020000003.1"/>
</dbReference>
<feature type="domain" description="HTH cro/C1-type" evidence="2">
    <location>
        <begin position="53"/>
        <end position="107"/>
    </location>
</feature>
<proteinExistence type="predicted"/>
<evidence type="ECO:0000313" key="4">
    <source>
        <dbReference type="Proteomes" id="UP001156398"/>
    </source>
</evidence>
<dbReference type="InterPro" id="IPR001387">
    <property type="entry name" value="Cro/C1-type_HTH"/>
</dbReference>
<comment type="caution">
    <text evidence="3">The sequence shown here is derived from an EMBL/GenBank/DDBJ whole genome shotgun (WGS) entry which is preliminary data.</text>
</comment>